<dbReference type="Gene3D" id="2.40.420.20">
    <property type="match status" value="1"/>
</dbReference>
<dbReference type="Proteomes" id="UP000193083">
    <property type="component" value="Unassembled WGS sequence"/>
</dbReference>
<dbReference type="PANTHER" id="PTHR30097">
    <property type="entry name" value="CATION EFFLUX SYSTEM PROTEIN CUSB"/>
    <property type="match status" value="1"/>
</dbReference>
<dbReference type="PANTHER" id="PTHR30097:SF15">
    <property type="entry name" value="CATION EFFLUX SYSTEM PROTEIN CUSB"/>
    <property type="match status" value="1"/>
</dbReference>
<evidence type="ECO:0000256" key="3">
    <source>
        <dbReference type="ARBA" id="ARBA00022729"/>
    </source>
</evidence>
<dbReference type="InterPro" id="IPR058790">
    <property type="entry name" value="BSH_CusB"/>
</dbReference>
<keyword evidence="9" id="KW-1185">Reference proteome</keyword>
<dbReference type="GO" id="GO:0030288">
    <property type="term" value="C:outer membrane-bounded periplasmic space"/>
    <property type="evidence" value="ECO:0007669"/>
    <property type="project" value="TreeGrafter"/>
</dbReference>
<evidence type="ECO:0000259" key="5">
    <source>
        <dbReference type="Pfam" id="PF25919"/>
    </source>
</evidence>
<evidence type="ECO:0000259" key="7">
    <source>
        <dbReference type="Pfam" id="PF25975"/>
    </source>
</evidence>
<feature type="domain" description="CusB-like beta-barrel" evidence="6">
    <location>
        <begin position="328"/>
        <end position="403"/>
    </location>
</feature>
<dbReference type="GO" id="GO:0015679">
    <property type="term" value="P:plasma membrane copper ion transport"/>
    <property type="evidence" value="ECO:0007669"/>
    <property type="project" value="TreeGrafter"/>
</dbReference>
<accession>A0A1X7MQB4</accession>
<dbReference type="Pfam" id="PF25954">
    <property type="entry name" value="Beta-barrel_RND_2"/>
    <property type="match status" value="1"/>
</dbReference>
<evidence type="ECO:0000259" key="6">
    <source>
        <dbReference type="Pfam" id="PF25954"/>
    </source>
</evidence>
<protein>
    <submittedName>
        <fullName evidence="8">Membrane fusion protein, Cu(I)/Ag(I) efflux system</fullName>
    </submittedName>
</protein>
<dbReference type="GO" id="GO:0022857">
    <property type="term" value="F:transmembrane transporter activity"/>
    <property type="evidence" value="ECO:0007669"/>
    <property type="project" value="InterPro"/>
</dbReference>
<evidence type="ECO:0000256" key="1">
    <source>
        <dbReference type="ARBA" id="ARBA00009477"/>
    </source>
</evidence>
<dbReference type="SUPFAM" id="SSF111369">
    <property type="entry name" value="HlyD-like secretion proteins"/>
    <property type="match status" value="1"/>
</dbReference>
<dbReference type="NCBIfam" id="TIGR01730">
    <property type="entry name" value="RND_mfp"/>
    <property type="match status" value="1"/>
</dbReference>
<dbReference type="InterPro" id="IPR006143">
    <property type="entry name" value="RND_pump_MFP"/>
</dbReference>
<dbReference type="InterPro" id="IPR058792">
    <property type="entry name" value="Beta-barrel_RND_2"/>
</dbReference>
<dbReference type="EMBL" id="FXBL01000002">
    <property type="protein sequence ID" value="SMH26163.1"/>
    <property type="molecule type" value="Genomic_DNA"/>
</dbReference>
<evidence type="ECO:0000313" key="9">
    <source>
        <dbReference type="Proteomes" id="UP000193083"/>
    </source>
</evidence>
<dbReference type="RefSeq" id="WP_432416972.1">
    <property type="nucleotide sequence ID" value="NZ_FXBL01000002.1"/>
</dbReference>
<feature type="domain" description="CusB-like barrel-sandwich hybrid" evidence="5">
    <location>
        <begin position="205"/>
        <end position="323"/>
    </location>
</feature>
<evidence type="ECO:0000313" key="8">
    <source>
        <dbReference type="EMBL" id="SMH26163.1"/>
    </source>
</evidence>
<gene>
    <name evidence="8" type="ORF">SAMN02982922_0061</name>
</gene>
<keyword evidence="3" id="KW-0732">Signal</keyword>
<dbReference type="GO" id="GO:0046914">
    <property type="term" value="F:transition metal ion binding"/>
    <property type="evidence" value="ECO:0007669"/>
    <property type="project" value="TreeGrafter"/>
</dbReference>
<dbReference type="Pfam" id="PF25919">
    <property type="entry name" value="BSH_CusB"/>
    <property type="match status" value="1"/>
</dbReference>
<dbReference type="FunFam" id="2.40.30.170:FF:000010">
    <property type="entry name" value="Efflux RND transporter periplasmic adaptor subunit"/>
    <property type="match status" value="1"/>
</dbReference>
<dbReference type="InterPro" id="IPR051909">
    <property type="entry name" value="MFP_Cation_Efflux"/>
</dbReference>
<comment type="similarity">
    <text evidence="1">Belongs to the membrane fusion protein (MFP) (TC 8.A.1) family.</text>
</comment>
<keyword evidence="4" id="KW-0406">Ion transport</keyword>
<dbReference type="Pfam" id="PF25975">
    <property type="entry name" value="CzcB_C"/>
    <property type="match status" value="1"/>
</dbReference>
<dbReference type="GO" id="GO:0016020">
    <property type="term" value="C:membrane"/>
    <property type="evidence" value="ECO:0007669"/>
    <property type="project" value="InterPro"/>
</dbReference>
<evidence type="ECO:0000256" key="2">
    <source>
        <dbReference type="ARBA" id="ARBA00022448"/>
    </source>
</evidence>
<feature type="domain" description="CzcB-like C-terminal circularly permuted SH3-like" evidence="7">
    <location>
        <begin position="410"/>
        <end position="470"/>
    </location>
</feature>
<keyword evidence="2" id="KW-0813">Transport</keyword>
<dbReference type="FunFam" id="2.40.420.20:FF:000003">
    <property type="entry name" value="Cation efflux system protein cusB"/>
    <property type="match status" value="1"/>
</dbReference>
<dbReference type="Gene3D" id="2.40.30.170">
    <property type="match status" value="1"/>
</dbReference>
<organism evidence="8 9">
    <name type="scientific">Mesorhizobium australicum</name>
    <dbReference type="NCBI Taxonomy" id="536018"/>
    <lineage>
        <taxon>Bacteria</taxon>
        <taxon>Pseudomonadati</taxon>
        <taxon>Pseudomonadota</taxon>
        <taxon>Alphaproteobacteria</taxon>
        <taxon>Hyphomicrobiales</taxon>
        <taxon>Phyllobacteriaceae</taxon>
        <taxon>Mesorhizobium</taxon>
    </lineage>
</organism>
<name>A0A1X7MQB4_9HYPH</name>
<dbReference type="InterPro" id="IPR058649">
    <property type="entry name" value="CzcB_C"/>
</dbReference>
<dbReference type="GO" id="GO:0060003">
    <property type="term" value="P:copper ion export"/>
    <property type="evidence" value="ECO:0007669"/>
    <property type="project" value="TreeGrafter"/>
</dbReference>
<evidence type="ECO:0000256" key="4">
    <source>
        <dbReference type="ARBA" id="ARBA00023065"/>
    </source>
</evidence>
<dbReference type="AlphaFoldDB" id="A0A1X7MQB4"/>
<reference evidence="8 9" key="1">
    <citation type="submission" date="2017-04" db="EMBL/GenBank/DDBJ databases">
        <authorList>
            <person name="Afonso C.L."/>
            <person name="Miller P.J."/>
            <person name="Scott M.A."/>
            <person name="Spackman E."/>
            <person name="Goraichik I."/>
            <person name="Dimitrov K.M."/>
            <person name="Suarez D.L."/>
            <person name="Swayne D.E."/>
        </authorList>
    </citation>
    <scope>NUCLEOTIDE SEQUENCE [LARGE SCALE GENOMIC DNA]</scope>
    <source>
        <strain evidence="8 9">B5P</strain>
    </source>
</reference>
<proteinExistence type="inferred from homology"/>
<sequence>MMGAIARIIVLAALSAAGAGGYWVGQHDLSATDISRMAGTFVERALGGEPEPTATPPAASDPIVYYRHPDGEPAYSATPKRTADGREFVAVHASEDVSFDAVSVPGGTENKGAKNDAASIASGERPILFYRNPMGLPDTSPVPKKDSMGMDYIPVYEGEADDASVVKVSAGRLQRSGVKTALAAKSAISRPVRVPGTIVLDERRVSVVSIRTEAFLEEVAAITTGDSIEQGQPLVRFYAKEVAAAGALYAADLKSGGGRKAASGSFQRLENLAVPAKAIEEIEKTKKVPISVTLTAPRRGVVLERMAVDGMMAEAGETLFRIADVSVVWVVADVPEYELSSVRVGDKAAVRIRSLPGKVFEGKVSLIYPEIQGQTRTARLRIELPNPDRLLMANMYAEVEIATGATEPVVTVPDGAVIDTGARQIVIVDKGEGRFEPRDVKIGMRGDGMREITEGIAEGDRVVVSANFLIDAESNLKAALSALTPEAQP</sequence>